<dbReference type="EMBL" id="JBHLTG010000005">
    <property type="protein sequence ID" value="MFC0680483.1"/>
    <property type="molecule type" value="Genomic_DNA"/>
</dbReference>
<comment type="caution">
    <text evidence="4">The sequence shown here is derived from an EMBL/GenBank/DDBJ whole genome shotgun (WGS) entry which is preliminary data.</text>
</comment>
<dbReference type="RefSeq" id="WP_386672257.1">
    <property type="nucleotide sequence ID" value="NZ_JBHLTG010000005.1"/>
</dbReference>
<evidence type="ECO:0000259" key="3">
    <source>
        <dbReference type="PROSITE" id="PS51186"/>
    </source>
</evidence>
<reference evidence="4 5" key="1">
    <citation type="submission" date="2024-09" db="EMBL/GenBank/DDBJ databases">
        <authorList>
            <person name="Sun Q."/>
            <person name="Mori K."/>
        </authorList>
    </citation>
    <scope>NUCLEOTIDE SEQUENCE [LARGE SCALE GENOMIC DNA]</scope>
    <source>
        <strain evidence="4 5">KCTC 23076</strain>
    </source>
</reference>
<dbReference type="GO" id="GO:0016746">
    <property type="term" value="F:acyltransferase activity"/>
    <property type="evidence" value="ECO:0007669"/>
    <property type="project" value="UniProtKB-KW"/>
</dbReference>
<dbReference type="Proteomes" id="UP001589896">
    <property type="component" value="Unassembled WGS sequence"/>
</dbReference>
<dbReference type="EC" id="2.3.-.-" evidence="4"/>
<keyword evidence="5" id="KW-1185">Reference proteome</keyword>
<dbReference type="InterPro" id="IPR016181">
    <property type="entry name" value="Acyl_CoA_acyltransferase"/>
</dbReference>
<evidence type="ECO:0000256" key="2">
    <source>
        <dbReference type="ARBA" id="ARBA00023315"/>
    </source>
</evidence>
<dbReference type="CDD" id="cd04301">
    <property type="entry name" value="NAT_SF"/>
    <property type="match status" value="1"/>
</dbReference>
<dbReference type="PANTHER" id="PTHR43877">
    <property type="entry name" value="AMINOALKYLPHOSPHONATE N-ACETYLTRANSFERASE-RELATED-RELATED"/>
    <property type="match status" value="1"/>
</dbReference>
<protein>
    <submittedName>
        <fullName evidence="4">GNAT family N-acetyltransferase</fullName>
        <ecNumber evidence="4">2.3.-.-</ecNumber>
    </submittedName>
</protein>
<dbReference type="InterPro" id="IPR050832">
    <property type="entry name" value="Bact_Acetyltransf"/>
</dbReference>
<dbReference type="InterPro" id="IPR000182">
    <property type="entry name" value="GNAT_dom"/>
</dbReference>
<accession>A0ABV6RX58</accession>
<evidence type="ECO:0000256" key="1">
    <source>
        <dbReference type="ARBA" id="ARBA00022679"/>
    </source>
</evidence>
<keyword evidence="2 4" id="KW-0012">Acyltransferase</keyword>
<dbReference type="Pfam" id="PF00583">
    <property type="entry name" value="Acetyltransf_1"/>
    <property type="match status" value="1"/>
</dbReference>
<organism evidence="4 5">
    <name type="scientific">Lysobacter korlensis</name>
    <dbReference type="NCBI Taxonomy" id="553636"/>
    <lineage>
        <taxon>Bacteria</taxon>
        <taxon>Pseudomonadati</taxon>
        <taxon>Pseudomonadota</taxon>
        <taxon>Gammaproteobacteria</taxon>
        <taxon>Lysobacterales</taxon>
        <taxon>Lysobacteraceae</taxon>
        <taxon>Lysobacter</taxon>
    </lineage>
</organism>
<evidence type="ECO:0000313" key="4">
    <source>
        <dbReference type="EMBL" id="MFC0680483.1"/>
    </source>
</evidence>
<sequence length="166" mass="17694">MTVAVAVEHPSARGVADLVREGDAHGLSLYPAESYYALDLASLADPEVRLFVARREGVAVGIAALVLAAPGGETPEAELKRMFVAPAARGAGVATALLTTLERTAVDLGVSRLVLETGPRQPEAIALYEKHGYVRIPNFGPYINDPLSLCFAKDLSDRRSRQPSTR</sequence>
<gene>
    <name evidence="4" type="ORF">ACFFGH_21840</name>
</gene>
<evidence type="ECO:0000313" key="5">
    <source>
        <dbReference type="Proteomes" id="UP001589896"/>
    </source>
</evidence>
<proteinExistence type="predicted"/>
<keyword evidence="1 4" id="KW-0808">Transferase</keyword>
<feature type="domain" description="N-acetyltransferase" evidence="3">
    <location>
        <begin position="7"/>
        <end position="156"/>
    </location>
</feature>
<dbReference type="SUPFAM" id="SSF55729">
    <property type="entry name" value="Acyl-CoA N-acyltransferases (Nat)"/>
    <property type="match status" value="1"/>
</dbReference>
<dbReference type="Gene3D" id="3.40.630.30">
    <property type="match status" value="1"/>
</dbReference>
<name>A0ABV6RX58_9GAMM</name>
<dbReference type="PANTHER" id="PTHR43877:SF2">
    <property type="entry name" value="AMINOALKYLPHOSPHONATE N-ACETYLTRANSFERASE-RELATED"/>
    <property type="match status" value="1"/>
</dbReference>
<dbReference type="PROSITE" id="PS51186">
    <property type="entry name" value="GNAT"/>
    <property type="match status" value="1"/>
</dbReference>